<feature type="coiled-coil region" evidence="1">
    <location>
        <begin position="41"/>
        <end position="156"/>
    </location>
</feature>
<keyword evidence="4" id="KW-1185">Reference proteome</keyword>
<evidence type="ECO:0000313" key="3">
    <source>
        <dbReference type="EMBL" id="TDZ17078.1"/>
    </source>
</evidence>
<reference evidence="4" key="1">
    <citation type="journal article" date="2013" name="New Phytol.">
        <title>Comparative genomic and transcriptomic analyses reveal the hemibiotrophic stage shift of Colletotrichum fungi.</title>
        <authorList>
            <person name="Gan P."/>
            <person name="Ikeda K."/>
            <person name="Irieda H."/>
            <person name="Narusaka M."/>
            <person name="O'Connell R.J."/>
            <person name="Narusaka Y."/>
            <person name="Takano Y."/>
            <person name="Kubo Y."/>
            <person name="Shirasu K."/>
        </authorList>
    </citation>
    <scope>NUCLEOTIDE SEQUENCE [LARGE SCALE GENOMIC DNA]</scope>
    <source>
        <strain evidence="4">104-T / ATCC 96160 / CBS 514.97 / LARS 414 / MAFF 240422</strain>
    </source>
</reference>
<protein>
    <submittedName>
        <fullName evidence="3">Uncharacterized protein</fullName>
    </submittedName>
</protein>
<feature type="compositionally biased region" description="Polar residues" evidence="2">
    <location>
        <begin position="458"/>
        <end position="467"/>
    </location>
</feature>
<accession>A0A484FGX7</accession>
<dbReference type="EMBL" id="AMCV02000032">
    <property type="protein sequence ID" value="TDZ17078.1"/>
    <property type="molecule type" value="Genomic_DNA"/>
</dbReference>
<evidence type="ECO:0000256" key="2">
    <source>
        <dbReference type="SAM" id="MobiDB-lite"/>
    </source>
</evidence>
<feature type="compositionally biased region" description="Polar residues" evidence="2">
    <location>
        <begin position="401"/>
        <end position="419"/>
    </location>
</feature>
<sequence length="467" mass="52713">MGNIPCQIHTEHHAKMEQINKAIREQQMLHKDARDTCARTIKDMAQDHSEIKNSLEKALKEVNEALWKQGQIFELKRSTLTREVGEARTQAKDLQLKLERLEDEFSREEKKSESLEKQLSESRAHESLIQRIEQHMGDVSERLNELDEKAEQADEIPVEVVERLDEISACVHSPPNIFEDGEIREMFRSLENQIIIRLTDDMKGLMSGQTDIHRHIQGLEKSVHEQNSLVRDEQKAQRQLQDGLDERTADTTKLTQMLQANEVQASGLMDAVHGMAQKLKDLTETSISAAKGAALDEELYGARKRITEIEAHSKYTLPVGMSPAASQDVKSEPWSSLSGAREEKRLSNFGDLTGPEEWEMASARSEVINRQGPKRSQGQPPEERDPKRPKASHSAMDKSKTCMTQRSKLQTSSQHTASVVGSDGNHAHIKATRRNGIAKSPPPIGNRDANTSRHFHQGGTNSRKTWK</sequence>
<dbReference type="AlphaFoldDB" id="A0A484FGX7"/>
<dbReference type="OrthoDB" id="4848543at2759"/>
<evidence type="ECO:0000256" key="1">
    <source>
        <dbReference type="SAM" id="Coils"/>
    </source>
</evidence>
<keyword evidence="1" id="KW-0175">Coiled coil</keyword>
<dbReference type="Proteomes" id="UP000014480">
    <property type="component" value="Unassembled WGS sequence"/>
</dbReference>
<gene>
    <name evidence="3" type="ORF">Cob_v010058</name>
</gene>
<proteinExistence type="predicted"/>
<dbReference type="STRING" id="1213857.A0A484FGX7"/>
<evidence type="ECO:0000313" key="4">
    <source>
        <dbReference type="Proteomes" id="UP000014480"/>
    </source>
</evidence>
<feature type="region of interest" description="Disordered" evidence="2">
    <location>
        <begin position="319"/>
        <end position="467"/>
    </location>
</feature>
<organism evidence="3 4">
    <name type="scientific">Colletotrichum orbiculare (strain 104-T / ATCC 96160 / CBS 514.97 / LARS 414 / MAFF 240422)</name>
    <name type="common">Cucumber anthracnose fungus</name>
    <name type="synonym">Colletotrichum lagenarium</name>
    <dbReference type="NCBI Taxonomy" id="1213857"/>
    <lineage>
        <taxon>Eukaryota</taxon>
        <taxon>Fungi</taxon>
        <taxon>Dikarya</taxon>
        <taxon>Ascomycota</taxon>
        <taxon>Pezizomycotina</taxon>
        <taxon>Sordariomycetes</taxon>
        <taxon>Hypocreomycetidae</taxon>
        <taxon>Glomerellales</taxon>
        <taxon>Glomerellaceae</taxon>
        <taxon>Colletotrichum</taxon>
        <taxon>Colletotrichum orbiculare species complex</taxon>
    </lineage>
</organism>
<reference evidence="4" key="2">
    <citation type="journal article" date="2019" name="Mol. Plant Microbe Interact.">
        <title>Genome sequence resources for four phytopathogenic fungi from the Colletotrichum orbiculare species complex.</title>
        <authorList>
            <person name="Gan P."/>
            <person name="Tsushima A."/>
            <person name="Narusaka M."/>
            <person name="Narusaka Y."/>
            <person name="Takano Y."/>
            <person name="Kubo Y."/>
            <person name="Shirasu K."/>
        </authorList>
    </citation>
    <scope>GENOME REANNOTATION</scope>
    <source>
        <strain evidence="4">104-T / ATCC 96160 / CBS 514.97 / LARS 414 / MAFF 240422</strain>
    </source>
</reference>
<comment type="caution">
    <text evidence="3">The sequence shown here is derived from an EMBL/GenBank/DDBJ whole genome shotgun (WGS) entry which is preliminary data.</text>
</comment>
<name>A0A484FGX7_COLOR</name>